<comment type="caution">
    <text evidence="1">The sequence shown here is derived from an EMBL/GenBank/DDBJ whole genome shotgun (WGS) entry which is preliminary data.</text>
</comment>
<dbReference type="Proteomes" id="UP000298337">
    <property type="component" value="Unassembled WGS sequence"/>
</dbReference>
<dbReference type="PANTHER" id="PTHR40045">
    <property type="entry name" value="YCGG FAMILY PROTEIN"/>
    <property type="match status" value="1"/>
</dbReference>
<accession>A0A4Z0PDZ8</accession>
<dbReference type="OrthoDB" id="283514at2"/>
<keyword evidence="2" id="KW-1185">Reference proteome</keyword>
<name>A0A4Z0PDZ8_9BACT</name>
<evidence type="ECO:0000313" key="1">
    <source>
        <dbReference type="EMBL" id="TGE10531.1"/>
    </source>
</evidence>
<dbReference type="NCBIfam" id="NF041366">
    <property type="entry name" value="GntA_guanitoxin"/>
    <property type="match status" value="1"/>
</dbReference>
<dbReference type="RefSeq" id="WP_135432438.1">
    <property type="nucleotide sequence ID" value="NZ_SRLA01000001.1"/>
</dbReference>
<gene>
    <name evidence="1" type="ORF">EU556_06905</name>
</gene>
<protein>
    <submittedName>
        <fullName evidence="1">YqcI/YcgG family protein</fullName>
    </submittedName>
</protein>
<organism evidence="1 2">
    <name type="scientific">Hymenobacter fodinae</name>
    <dbReference type="NCBI Taxonomy" id="2510796"/>
    <lineage>
        <taxon>Bacteria</taxon>
        <taxon>Pseudomonadati</taxon>
        <taxon>Bacteroidota</taxon>
        <taxon>Cytophagia</taxon>
        <taxon>Cytophagales</taxon>
        <taxon>Hymenobacteraceae</taxon>
        <taxon>Hymenobacter</taxon>
    </lineage>
</organism>
<dbReference type="Pfam" id="PF08892">
    <property type="entry name" value="YqcI_YcgG"/>
    <property type="match status" value="1"/>
</dbReference>
<dbReference type="EMBL" id="SRLA01000001">
    <property type="protein sequence ID" value="TGE10531.1"/>
    <property type="molecule type" value="Genomic_DNA"/>
</dbReference>
<dbReference type="PANTHER" id="PTHR40045:SF1">
    <property type="entry name" value="YQCI_YCGG FAMILY PROTEIN"/>
    <property type="match status" value="1"/>
</dbReference>
<sequence length="230" mass="26360">MIDIQDDIYSSEYLSFIKKKEFPCVAAKTALTFQQIKCLVVDHLACPKDDAAILEFVYDFVDTYRQSEKLYHSAAVIFKGPEAPNEAMFEELFWQRLQSLSNLDAQHYGYDRRVVADPSSPDFSFSLKEEAFFVIGLHPGSSRAARQFAYPTMVFNPHAQFEQIRNNDRYNSIRDTIRTRDVAYSGSINPMLQDYGEASEAYQYSGKAYDETWKCPFLSQHGAINHHSAA</sequence>
<reference evidence="1 2" key="1">
    <citation type="submission" date="2019-04" db="EMBL/GenBank/DDBJ databases">
        <authorList>
            <person name="Feng G."/>
            <person name="Zhang J."/>
            <person name="Zhu H."/>
        </authorList>
    </citation>
    <scope>NUCLEOTIDE SEQUENCE [LARGE SCALE GENOMIC DNA]</scope>
    <source>
        <strain evidence="1 2">92R-1</strain>
    </source>
</reference>
<evidence type="ECO:0000313" key="2">
    <source>
        <dbReference type="Proteomes" id="UP000298337"/>
    </source>
</evidence>
<dbReference type="InterPro" id="IPR014988">
    <property type="entry name" value="Uncharacterised_YqcI/YcgG"/>
</dbReference>
<dbReference type="AlphaFoldDB" id="A0A4Z0PDZ8"/>
<proteinExistence type="predicted"/>